<organism evidence="1 2">
    <name type="scientific">Hyphomonas pacifica</name>
    <dbReference type="NCBI Taxonomy" id="1280941"/>
    <lineage>
        <taxon>Bacteria</taxon>
        <taxon>Pseudomonadati</taxon>
        <taxon>Pseudomonadota</taxon>
        <taxon>Alphaproteobacteria</taxon>
        <taxon>Hyphomonadales</taxon>
        <taxon>Hyphomonadaceae</taxon>
        <taxon>Hyphomonas</taxon>
    </lineage>
</organism>
<dbReference type="RefSeq" id="WP_034829068.1">
    <property type="nucleotide sequence ID" value="NZ_AWFA01000067.1"/>
</dbReference>
<dbReference type="OrthoDB" id="9885787at2"/>
<dbReference type="AlphaFoldDB" id="A0A062TYE8"/>
<dbReference type="STRING" id="1280941.HY2_05495"/>
<evidence type="ECO:0000313" key="2">
    <source>
        <dbReference type="Proteomes" id="UP000249123"/>
    </source>
</evidence>
<proteinExistence type="predicted"/>
<dbReference type="Pfam" id="PF16144">
    <property type="entry name" value="DUF4852"/>
    <property type="match status" value="1"/>
</dbReference>
<comment type="caution">
    <text evidence="1">The sequence shown here is derived from an EMBL/GenBank/DDBJ whole genome shotgun (WGS) entry which is preliminary data.</text>
</comment>
<dbReference type="EMBL" id="AWFB01000089">
    <property type="protein sequence ID" value="RAN30456.1"/>
    <property type="molecule type" value="Genomic_DNA"/>
</dbReference>
<sequence>MNLTKHLARLGAASLFLAMAASPALAETNDAPAEARLNAVNAALLYHQVSGEPAPVANMMTKPLNMRFDNEFERRRFTKENFPAFQKMAEDVMAQPAYYTKFSVRLGDYDFTDERFPINGIYSGSMYFNYDADKAGSEGMDYAVRIVNTDEIKFLDMAPDDAEALLNRVEGNKISAQMWMVPVTPVSAGWIKMKNSYYRTVQMKATVLKLFDPNGELIAEIESKTPNLKNKARPVKHNPISEPTFSNPWTAEDAPTAILDHYQWYIQKKYQVADNGSSGDAFQNAVDMRGVAAEGCTTTFGYSECKRLMTARRQMMDRCTASVAKERVRECYMIDDIPYTTEEADSYSNRTSD</sequence>
<reference evidence="1 2" key="1">
    <citation type="submission" date="2013-04" db="EMBL/GenBank/DDBJ databases">
        <title>Hyphomonas sp. T24B3 Genome Sequencing.</title>
        <authorList>
            <person name="Lai Q."/>
            <person name="Shao Z."/>
        </authorList>
    </citation>
    <scope>NUCLEOTIDE SEQUENCE [LARGE SCALE GENOMIC DNA]</scope>
    <source>
        <strain evidence="1 2">T24B3</strain>
    </source>
</reference>
<protein>
    <recommendedName>
        <fullName evidence="3">DUF4852 domain-containing protein</fullName>
    </recommendedName>
</protein>
<name>A0A062TYE8_9PROT</name>
<dbReference type="InterPro" id="IPR032325">
    <property type="entry name" value="DUF4852"/>
</dbReference>
<gene>
    <name evidence="1" type="ORF">HY3_06470</name>
</gene>
<keyword evidence="2" id="KW-1185">Reference proteome</keyword>
<dbReference type="Proteomes" id="UP000249123">
    <property type="component" value="Unassembled WGS sequence"/>
</dbReference>
<evidence type="ECO:0000313" key="1">
    <source>
        <dbReference type="EMBL" id="RAN30456.1"/>
    </source>
</evidence>
<accession>A0A062TYE8</accession>
<evidence type="ECO:0008006" key="3">
    <source>
        <dbReference type="Google" id="ProtNLM"/>
    </source>
</evidence>